<accession>A0A6J5QPW4</accession>
<sequence length="500" mass="49395">MALTLTDRAKETTTTTGTGTVTLLGAATGFQSFATVGNGNTTYYCIAGQSGSEWEVGIGTYTLSGTTLSRTTVLSSSNAGLLVNFSAGTKDVFVTYPSGKSVNLDASGNATAFGTPVAFVGTNITGTAASLTAGAVTDGVYTTGSYSNPAWITALANNKITGLGSAALLTAGSANGVATLDGGGTVPTAQLPAAVLGAIKYQGTWNATTNIPTLTSSVGTQGYYYVVATAGTTTLDGISSWEIGDWAIFGTATWQKIDNTDAVTSVNGFTGTVSIAYADLAGAIPTWNQNTTGNAATVTTNANLTGGVTSVGNAATVITNANLTGGVTSVGNAATVITNANLTGEATSTGNAVTLTNSAVIGKVITGYVSGAGTVAATDTLLQAIQKLNGNTAAVVGGASLSNDTATATNVYPMFAAATSGTPTTVYTSNANLLYKPSTGEFQASVPVALNGLFVNATTLVASYTVASGQSAQSVGGTSGFTIPGGLSVTLSSGSRWVVI</sequence>
<name>A0A6J5QPW4_9CAUD</name>
<gene>
    <name evidence="1" type="ORF">UFOVP1103_48</name>
    <name evidence="2" type="ORF">UFOVP1464_21</name>
    <name evidence="3" type="ORF">UFOVP1553_41</name>
</gene>
<evidence type="ECO:0000313" key="1">
    <source>
        <dbReference type="EMBL" id="CAB4183531.1"/>
    </source>
</evidence>
<evidence type="ECO:0000313" key="3">
    <source>
        <dbReference type="EMBL" id="CAB5229412.1"/>
    </source>
</evidence>
<dbReference type="EMBL" id="LR797046">
    <property type="protein sequence ID" value="CAB4183531.1"/>
    <property type="molecule type" value="Genomic_DNA"/>
</dbReference>
<proteinExistence type="predicted"/>
<dbReference type="EMBL" id="LR797402">
    <property type="protein sequence ID" value="CAB4214166.1"/>
    <property type="molecule type" value="Genomic_DNA"/>
</dbReference>
<dbReference type="EMBL" id="LR798402">
    <property type="protein sequence ID" value="CAB5229412.1"/>
    <property type="molecule type" value="Genomic_DNA"/>
</dbReference>
<organism evidence="1">
    <name type="scientific">uncultured Caudovirales phage</name>
    <dbReference type="NCBI Taxonomy" id="2100421"/>
    <lineage>
        <taxon>Viruses</taxon>
        <taxon>Duplodnaviria</taxon>
        <taxon>Heunggongvirae</taxon>
        <taxon>Uroviricota</taxon>
        <taxon>Caudoviricetes</taxon>
        <taxon>Peduoviridae</taxon>
        <taxon>Maltschvirus</taxon>
        <taxon>Maltschvirus maltsch</taxon>
    </lineage>
</organism>
<protein>
    <submittedName>
        <fullName evidence="1">Uncharacterized protein</fullName>
    </submittedName>
</protein>
<reference evidence="1" key="1">
    <citation type="submission" date="2020-05" db="EMBL/GenBank/DDBJ databases">
        <authorList>
            <person name="Chiriac C."/>
            <person name="Salcher M."/>
            <person name="Ghai R."/>
            <person name="Kavagutti S V."/>
        </authorList>
    </citation>
    <scope>NUCLEOTIDE SEQUENCE</scope>
</reference>
<evidence type="ECO:0000313" key="2">
    <source>
        <dbReference type="EMBL" id="CAB4214166.1"/>
    </source>
</evidence>